<name>A0A5P8KGZ4_9ACTN</name>
<evidence type="ECO:0000313" key="5">
    <source>
        <dbReference type="Proteomes" id="UP000327294"/>
    </source>
</evidence>
<evidence type="ECO:0000259" key="2">
    <source>
        <dbReference type="Pfam" id="PF19956"/>
    </source>
</evidence>
<evidence type="ECO:0000259" key="3">
    <source>
        <dbReference type="Pfam" id="PF20028"/>
    </source>
</evidence>
<dbReference type="InterPro" id="IPR045431">
    <property type="entry name" value="EAD2"/>
</dbReference>
<sequence>MKGPDAVLDELTRILLRLDGFRDERTRQVLLEELAAETGEQIEVGGDPLQQARSLIRQCARRPDVMPVLVDLLRDFHGDIAETLRFRELTPRLASPPLLTGDERDELLSMLHPRENDGWRGAYAWAAPLVPERPDDLRHALELLEDLISPSRDVPPLVRFVLALADRSAPHDRRRLREWAGRVAERLGVPAVRLTGPTVPDRPGPRESVTLVLRLQPFLPRRPEYLLSVWLGHGGRQWMPLVHEDEPQRLDQISARIDDFLVTAREYDRDGPSRIEFMLPRELINLPVEQWQVSESADGPEQPLGCLYPVVVRDQDRQRDPDVRRLWEAKWRRLRHEHLDASSSLLLDAEHPASGRHDLVPRMMPALTVLVAGTAAWEDRGDTLQEHLEAALEAGVPIMLWDRGGGSRSTRYFKERLAPELADEGGRARLPHTILDFRRRSAGLEDARRFADLALLWDDPEHSPVQAGGFHAPL</sequence>
<evidence type="ECO:0000313" key="4">
    <source>
        <dbReference type="EMBL" id="QFR02267.1"/>
    </source>
</evidence>
<proteinExistence type="predicted"/>
<dbReference type="Pfam" id="PF19956">
    <property type="entry name" value="EAD2"/>
    <property type="match status" value="1"/>
</dbReference>
<organism evidence="4 5">
    <name type="scientific">Streptomyces phaeolivaceus</name>
    <dbReference type="NCBI Taxonomy" id="2653200"/>
    <lineage>
        <taxon>Bacteria</taxon>
        <taxon>Bacillati</taxon>
        <taxon>Actinomycetota</taxon>
        <taxon>Actinomycetes</taxon>
        <taxon>Kitasatosporales</taxon>
        <taxon>Streptomycetaceae</taxon>
        <taxon>Streptomyces</taxon>
    </lineage>
</organism>
<dbReference type="Pfam" id="PF19916">
    <property type="entry name" value="VMAP-M0"/>
    <property type="match status" value="1"/>
</dbReference>
<feature type="domain" description="vWA-MoxR associated protein middle region 0" evidence="1">
    <location>
        <begin position="99"/>
        <end position="192"/>
    </location>
</feature>
<feature type="domain" description="Effector-associated" evidence="2">
    <location>
        <begin position="13"/>
        <end position="89"/>
    </location>
</feature>
<dbReference type="Pfam" id="PF20028">
    <property type="entry name" value="VMAP-C"/>
    <property type="match status" value="1"/>
</dbReference>
<dbReference type="RefSeq" id="WP_152173587.1">
    <property type="nucleotide sequence ID" value="NZ_CP045096.1"/>
</dbReference>
<dbReference type="AlphaFoldDB" id="A0A5P8KGZ4"/>
<dbReference type="KEGG" id="sphv:F9278_45905"/>
<reference evidence="4 5" key="1">
    <citation type="submission" date="2019-10" db="EMBL/GenBank/DDBJ databases">
        <title>Streptomyces sp. strain GY16 isolated from leaves of Broussonetia papyrifera.</title>
        <authorList>
            <person name="Mo P."/>
        </authorList>
    </citation>
    <scope>NUCLEOTIDE SEQUENCE [LARGE SCALE GENOMIC DNA]</scope>
    <source>
        <strain evidence="4 5">GY16</strain>
    </source>
</reference>
<dbReference type="EMBL" id="CP045096">
    <property type="protein sequence ID" value="QFR02267.1"/>
    <property type="molecule type" value="Genomic_DNA"/>
</dbReference>
<protein>
    <submittedName>
        <fullName evidence="4">Uncharacterized protein</fullName>
    </submittedName>
</protein>
<dbReference type="InterPro" id="IPR045555">
    <property type="entry name" value="VMAP-M0"/>
</dbReference>
<dbReference type="Proteomes" id="UP000327294">
    <property type="component" value="Chromosome"/>
</dbReference>
<dbReference type="InterPro" id="IPR045450">
    <property type="entry name" value="VMAP_C"/>
</dbReference>
<gene>
    <name evidence="4" type="ORF">F9278_45905</name>
</gene>
<feature type="domain" description="vWA-MoxR associated protein C-terminal" evidence="3">
    <location>
        <begin position="224"/>
        <end position="460"/>
    </location>
</feature>
<evidence type="ECO:0000259" key="1">
    <source>
        <dbReference type="Pfam" id="PF19916"/>
    </source>
</evidence>
<keyword evidence="5" id="KW-1185">Reference proteome</keyword>
<accession>A0A5P8KGZ4</accession>